<protein>
    <submittedName>
        <fullName evidence="2">Uncharacterized protein</fullName>
    </submittedName>
</protein>
<evidence type="ECO:0000313" key="3">
    <source>
        <dbReference type="Proteomes" id="UP001178507"/>
    </source>
</evidence>
<feature type="region of interest" description="Disordered" evidence="1">
    <location>
        <begin position="166"/>
        <end position="198"/>
    </location>
</feature>
<comment type="caution">
    <text evidence="2">The sequence shown here is derived from an EMBL/GenBank/DDBJ whole genome shotgun (WGS) entry which is preliminary data.</text>
</comment>
<accession>A0AA36HNB8</accession>
<proteinExistence type="predicted"/>
<evidence type="ECO:0000256" key="1">
    <source>
        <dbReference type="SAM" id="MobiDB-lite"/>
    </source>
</evidence>
<feature type="compositionally biased region" description="Polar residues" evidence="1">
    <location>
        <begin position="304"/>
        <end position="321"/>
    </location>
</feature>
<feature type="region of interest" description="Disordered" evidence="1">
    <location>
        <begin position="467"/>
        <end position="503"/>
    </location>
</feature>
<feature type="compositionally biased region" description="Basic and acidic residues" evidence="1">
    <location>
        <begin position="259"/>
        <end position="268"/>
    </location>
</feature>
<sequence>MSEGESPANGHYHGAGDFENSSESEGGGDTARADEFESDSEASPSSPTRTAEVMSRSGSGQSPRSEVTRAASDGRTLTAPATGASDKVGIATSGEGSYSDDEFARDDEEEGEYGENDWEDESAASPRKTEPEKETDVLNVSVRGLDSLALGGSMDLSFALQEEELQEPANAAATGEPVGAAAKPVETLEEPADRPAESEVADFVRSYVHDLSQQASEQVGRQEPEASQAEEEADEIAAIIAAARAAVDRPAAATTSTWHWDEPSREVEAAASTAGRDAVEFGPVGTPPPDDAPLGWVRDAAVQCGTSGSPSPGEAQRQSSLPAFSAAREAFFVDEVALETKAVQAEVVVREGAAPARELLRNSLSATRLETVDEGEREETPPTPSANPEEAEDHRPSQAPVQASASPLAHKQERGLAAQLTGQRALGQAQSRPSERKAQSRSPPPRSLSPVQPVRPLLPEEQEALYSGLSQAPSGPLAFSRCLQGRRPTPPGSPDPSWSDSEGLAAIPAGHLHRICDPFAKRARPGMGQYRATTPRMVLAMHSFSREHVRRIKPLPRGLESRPPEASLPDVRTEVHSVMAKRRDWLLADTLQIQYPARGPDFMAKRSVAAGAVYYAKPSHSCLQSLGGGGNFPSGRR</sequence>
<feature type="region of interest" description="Disordered" evidence="1">
    <location>
        <begin position="212"/>
        <end position="234"/>
    </location>
</feature>
<feature type="region of interest" description="Disordered" evidence="1">
    <location>
        <begin position="253"/>
        <end position="321"/>
    </location>
</feature>
<feature type="region of interest" description="Disordered" evidence="1">
    <location>
        <begin position="1"/>
        <end position="139"/>
    </location>
</feature>
<dbReference type="AlphaFoldDB" id="A0AA36HNB8"/>
<feature type="compositionally biased region" description="Polar residues" evidence="1">
    <location>
        <begin position="56"/>
        <end position="65"/>
    </location>
</feature>
<feature type="region of interest" description="Disordered" evidence="1">
    <location>
        <begin position="361"/>
        <end position="454"/>
    </location>
</feature>
<feature type="compositionally biased region" description="Low complexity" evidence="1">
    <location>
        <begin position="169"/>
        <end position="182"/>
    </location>
</feature>
<dbReference type="EMBL" id="CAUJNA010000092">
    <property type="protein sequence ID" value="CAJ1371677.1"/>
    <property type="molecule type" value="Genomic_DNA"/>
</dbReference>
<feature type="compositionally biased region" description="Basic and acidic residues" evidence="1">
    <location>
        <begin position="127"/>
        <end position="136"/>
    </location>
</feature>
<gene>
    <name evidence="2" type="ORF">EVOR1521_LOCUS1947</name>
</gene>
<reference evidence="2" key="1">
    <citation type="submission" date="2023-08" db="EMBL/GenBank/DDBJ databases">
        <authorList>
            <person name="Chen Y."/>
            <person name="Shah S."/>
            <person name="Dougan E. K."/>
            <person name="Thang M."/>
            <person name="Chan C."/>
        </authorList>
    </citation>
    <scope>NUCLEOTIDE SEQUENCE</scope>
</reference>
<organism evidence="2 3">
    <name type="scientific">Effrenium voratum</name>
    <dbReference type="NCBI Taxonomy" id="2562239"/>
    <lineage>
        <taxon>Eukaryota</taxon>
        <taxon>Sar</taxon>
        <taxon>Alveolata</taxon>
        <taxon>Dinophyceae</taxon>
        <taxon>Suessiales</taxon>
        <taxon>Symbiodiniaceae</taxon>
        <taxon>Effrenium</taxon>
    </lineage>
</organism>
<evidence type="ECO:0000313" key="2">
    <source>
        <dbReference type="EMBL" id="CAJ1371677.1"/>
    </source>
</evidence>
<name>A0AA36HNB8_9DINO</name>
<keyword evidence="3" id="KW-1185">Reference proteome</keyword>
<dbReference type="Proteomes" id="UP001178507">
    <property type="component" value="Unassembled WGS sequence"/>
</dbReference>
<feature type="compositionally biased region" description="Acidic residues" evidence="1">
    <location>
        <begin position="98"/>
        <end position="122"/>
    </location>
</feature>